<evidence type="ECO:0000313" key="2">
    <source>
        <dbReference type="Proteomes" id="UP000242913"/>
    </source>
</evidence>
<evidence type="ECO:0000313" key="1">
    <source>
        <dbReference type="EMBL" id="OZC11579.1"/>
    </source>
</evidence>
<organism evidence="1 2">
    <name type="scientific">Onchocerca flexuosa</name>
    <dbReference type="NCBI Taxonomy" id="387005"/>
    <lineage>
        <taxon>Eukaryota</taxon>
        <taxon>Metazoa</taxon>
        <taxon>Ecdysozoa</taxon>
        <taxon>Nematoda</taxon>
        <taxon>Chromadorea</taxon>
        <taxon>Rhabditida</taxon>
        <taxon>Spirurina</taxon>
        <taxon>Spiruromorpha</taxon>
        <taxon>Filarioidea</taxon>
        <taxon>Onchocercidae</taxon>
        <taxon>Onchocerca</taxon>
    </lineage>
</organism>
<sequence>MHMLDNKFKSVINNLKIRHSNLHMLRSDNPSLLNQETHQQLAERKKLHVVELSPHKRYFPIKVASPLYSELRAEREIEPKEKLLLNDFYGEGRLPVIKKQVPFYANLPNHLAAEALKHRFRNRDKSMIRLMADDVVPRWTRDERRKWAEQKHQDMVNGLIPLPKGIGLSEILSKSEEK</sequence>
<dbReference type="AlphaFoldDB" id="A0A238C288"/>
<gene>
    <name evidence="1" type="ORF">X798_01439</name>
</gene>
<protein>
    <submittedName>
        <fullName evidence="1">Uncharacterized protein</fullName>
    </submittedName>
</protein>
<name>A0A238C288_9BILA</name>
<reference evidence="1 2" key="1">
    <citation type="submission" date="2015-12" db="EMBL/GenBank/DDBJ databases">
        <title>Draft genome of the nematode, Onchocerca flexuosa.</title>
        <authorList>
            <person name="Mitreva M."/>
        </authorList>
    </citation>
    <scope>NUCLEOTIDE SEQUENCE [LARGE SCALE GENOMIC DNA]</scope>
    <source>
        <strain evidence="1">Red Deer</strain>
    </source>
</reference>
<keyword evidence="2" id="KW-1185">Reference proteome</keyword>
<dbReference type="OrthoDB" id="309483at2759"/>
<dbReference type="EMBL" id="KZ269980">
    <property type="protein sequence ID" value="OZC11579.1"/>
    <property type="molecule type" value="Genomic_DNA"/>
</dbReference>
<accession>A0A238C288</accession>
<dbReference type="Proteomes" id="UP000242913">
    <property type="component" value="Unassembled WGS sequence"/>
</dbReference>
<proteinExistence type="predicted"/>